<keyword evidence="3" id="KW-0687">Ribonucleoprotein</keyword>
<dbReference type="FunFam" id="3.30.390.110:FF:000002">
    <property type="entry name" value="60S ribosomal protein L28"/>
    <property type="match status" value="1"/>
</dbReference>
<evidence type="ECO:0000259" key="7">
    <source>
        <dbReference type="Pfam" id="PF01778"/>
    </source>
</evidence>
<dbReference type="InterPro" id="IPR002672">
    <property type="entry name" value="Ribosomal_eL28"/>
</dbReference>
<proteinExistence type="evidence at transcript level"/>
<dbReference type="GO" id="GO:0003735">
    <property type="term" value="F:structural constituent of ribosome"/>
    <property type="evidence" value="ECO:0007669"/>
    <property type="project" value="InterPro"/>
</dbReference>
<reference evidence="8" key="1">
    <citation type="journal article" date="2007" name="BMC Evol. Biol.">
        <title>Translational machinery of the chaetognath Spadella cephaloptera: a transcriptomic approach to the analysis of cytosolic ribosomal protein genes and their expression.</title>
        <authorList>
            <person name="Barthelemy R."/>
            <person name="Chenuil A."/>
            <person name="Blanquart S."/>
            <person name="Casanova J.-P."/>
            <person name="Faure E."/>
        </authorList>
    </citation>
    <scope>NUCLEOTIDE SEQUENCE</scope>
    <source>
        <tissue evidence="8">Whole animal</tissue>
    </source>
</reference>
<accession>A8E687</accession>
<evidence type="ECO:0000256" key="6">
    <source>
        <dbReference type="SAM" id="MobiDB-lite"/>
    </source>
</evidence>
<feature type="region of interest" description="Disordered" evidence="6">
    <location>
        <begin position="103"/>
        <end position="132"/>
    </location>
</feature>
<protein>
    <recommendedName>
        <fullName evidence="4">Large ribosomal subunit protein eL28</fullName>
    </recommendedName>
    <alternativeName>
        <fullName evidence="5">60S ribosomal protein L28</fullName>
    </alternativeName>
</protein>
<evidence type="ECO:0000256" key="3">
    <source>
        <dbReference type="ARBA" id="ARBA00023274"/>
    </source>
</evidence>
<evidence type="ECO:0000256" key="2">
    <source>
        <dbReference type="ARBA" id="ARBA00022980"/>
    </source>
</evidence>
<dbReference type="Gene3D" id="3.30.390.110">
    <property type="match status" value="1"/>
</dbReference>
<feature type="domain" description="Ribosomal eL28/Mak16" evidence="7">
    <location>
        <begin position="5"/>
        <end position="120"/>
    </location>
</feature>
<dbReference type="AlphaFoldDB" id="A8E687"/>
<dbReference type="EMBL" id="BN001036">
    <property type="protein sequence ID" value="CAL69074.1"/>
    <property type="molecule type" value="mRNA"/>
</dbReference>
<dbReference type="Pfam" id="PF01778">
    <property type="entry name" value="Ribosomal_L28e"/>
    <property type="match status" value="1"/>
</dbReference>
<dbReference type="GO" id="GO:1990904">
    <property type="term" value="C:ribonucleoprotein complex"/>
    <property type="evidence" value="ECO:0007669"/>
    <property type="project" value="UniProtKB-KW"/>
</dbReference>
<evidence type="ECO:0000256" key="5">
    <source>
        <dbReference type="ARBA" id="ARBA00035330"/>
    </source>
</evidence>
<evidence type="ECO:0000256" key="4">
    <source>
        <dbReference type="ARBA" id="ARBA00035223"/>
    </source>
</evidence>
<evidence type="ECO:0000256" key="1">
    <source>
        <dbReference type="ARBA" id="ARBA00007926"/>
    </source>
</evidence>
<keyword evidence="2 8" id="KW-0689">Ribosomal protein</keyword>
<feature type="compositionally biased region" description="Basic residues" evidence="6">
    <location>
        <begin position="121"/>
        <end position="132"/>
    </location>
</feature>
<dbReference type="GO" id="GO:0006412">
    <property type="term" value="P:translation"/>
    <property type="evidence" value="ECO:0007669"/>
    <property type="project" value="InterPro"/>
</dbReference>
<name>A8E687_9BILA</name>
<evidence type="ECO:0000313" key="8">
    <source>
        <dbReference type="EMBL" id="CAL69074.1"/>
    </source>
</evidence>
<dbReference type="InterPro" id="IPR029004">
    <property type="entry name" value="Ribosomal_eL28/Mak16"/>
</dbReference>
<gene>
    <name evidence="8" type="primary">rpl28</name>
</gene>
<dbReference type="GO" id="GO:0005840">
    <property type="term" value="C:ribosome"/>
    <property type="evidence" value="ECO:0007669"/>
    <property type="project" value="UniProtKB-KW"/>
</dbReference>
<organism evidence="8">
    <name type="scientific">Spadella cephaloptera</name>
    <dbReference type="NCBI Taxonomy" id="52888"/>
    <lineage>
        <taxon>Eukaryota</taxon>
        <taxon>Metazoa</taxon>
        <taxon>Spiralia</taxon>
        <taxon>Gnathifera</taxon>
        <taxon>Chaetognatha</taxon>
        <taxon>Sagittoidea</taxon>
        <taxon>Phragmophora</taxon>
        <taxon>Spadellidae</taxon>
        <taxon>Spadella</taxon>
    </lineage>
</organism>
<dbReference type="PANTHER" id="PTHR10544">
    <property type="entry name" value="60S RIBOSOMAL PROTEIN L28"/>
    <property type="match status" value="1"/>
</dbReference>
<comment type="similarity">
    <text evidence="1">Belongs to the eukaryotic ribosomal protein eL28 family.</text>
</comment>
<sequence length="132" mass="14440">MSTDLCWMVVRNTSSFMVKGRLSRTKVFTKEPNNLTGLHSLKSSGLGAKAVGIVPAPDNKGVVLVTKKTKVGNKPAKSLNRVTLRKGRRAVLTSVANSVRSYDKSKKSTAMKRTSAILRSQRPRIGKKTKKD</sequence>